<reference evidence="2 3" key="1">
    <citation type="submission" date="2016-07" db="EMBL/GenBank/DDBJ databases">
        <title>Comparative genomics of the entomopathogenic fungus Beauveria bassiana.</title>
        <authorList>
            <person name="Valero Jimenez C.A."/>
            <person name="Zwaan B.J."/>
            <person name="Van Kan J.A."/>
            <person name="Takken W."/>
            <person name="Debets A.J."/>
            <person name="Schoustra S.E."/>
            <person name="Koenraadt C.J."/>
        </authorList>
    </citation>
    <scope>NUCLEOTIDE SEQUENCE [LARGE SCALE GENOMIC DNA]</scope>
    <source>
        <strain evidence="2 3">ARSEF 8028</strain>
    </source>
</reference>
<feature type="region of interest" description="Disordered" evidence="1">
    <location>
        <begin position="157"/>
        <end position="204"/>
    </location>
</feature>
<evidence type="ECO:0000313" key="3">
    <source>
        <dbReference type="Proteomes" id="UP000237441"/>
    </source>
</evidence>
<evidence type="ECO:0000313" key="2">
    <source>
        <dbReference type="EMBL" id="PQK10085.1"/>
    </source>
</evidence>
<feature type="compositionally biased region" description="Basic residues" evidence="1">
    <location>
        <begin position="162"/>
        <end position="183"/>
    </location>
</feature>
<organism evidence="2 3">
    <name type="scientific">Beauveria bassiana</name>
    <name type="common">White muscardine disease fungus</name>
    <name type="synonym">Tritirachium shiotae</name>
    <dbReference type="NCBI Taxonomy" id="176275"/>
    <lineage>
        <taxon>Eukaryota</taxon>
        <taxon>Fungi</taxon>
        <taxon>Dikarya</taxon>
        <taxon>Ascomycota</taxon>
        <taxon>Pezizomycotina</taxon>
        <taxon>Sordariomycetes</taxon>
        <taxon>Hypocreomycetidae</taxon>
        <taxon>Hypocreales</taxon>
        <taxon>Cordycipitaceae</taxon>
        <taxon>Beauveria</taxon>
    </lineage>
</organism>
<proteinExistence type="predicted"/>
<dbReference type="Proteomes" id="UP000237441">
    <property type="component" value="Unassembled WGS sequence"/>
</dbReference>
<feature type="compositionally biased region" description="Low complexity" evidence="1">
    <location>
        <begin position="184"/>
        <end position="204"/>
    </location>
</feature>
<comment type="caution">
    <text evidence="2">The sequence shown here is derived from an EMBL/GenBank/DDBJ whole genome shotgun (WGS) entry which is preliminary data.</text>
</comment>
<feature type="compositionally biased region" description="Basic residues" evidence="1">
    <location>
        <begin position="100"/>
        <end position="110"/>
    </location>
</feature>
<dbReference type="EMBL" id="JRHA01000002">
    <property type="protein sequence ID" value="PQK10085.1"/>
    <property type="molecule type" value="Genomic_DNA"/>
</dbReference>
<feature type="compositionally biased region" description="Low complexity" evidence="1">
    <location>
        <begin position="111"/>
        <end position="131"/>
    </location>
</feature>
<evidence type="ECO:0000256" key="1">
    <source>
        <dbReference type="SAM" id="MobiDB-lite"/>
    </source>
</evidence>
<accession>A0A2S7Y1P3</accession>
<sequence length="204" mass="22050">MIISSHVIVSLLKPATSYLYLALETHSHAATPKSTCASASAVVDHHSDTDSFHQQRLSSKAPAPRQSDSPAAARTPWASPPPPLLPRSLLLPDTPLSPRASRRRRQRRRFPSSASVLSSSSSRSRTPASFTSGCAAGLCRARGASSSATCSRACRPTATARTRARTRRGWRRRPRTPSTRGRKSFSSTTRTRAAGRPRTTMFGS</sequence>
<protein>
    <submittedName>
        <fullName evidence="2">Uncharacterized protein</fullName>
    </submittedName>
</protein>
<dbReference type="AlphaFoldDB" id="A0A2S7Y1P3"/>
<feature type="region of interest" description="Disordered" evidence="1">
    <location>
        <begin position="47"/>
        <end position="131"/>
    </location>
</feature>
<feature type="compositionally biased region" description="Low complexity" evidence="1">
    <location>
        <begin position="86"/>
        <end position="99"/>
    </location>
</feature>
<gene>
    <name evidence="2" type="ORF">BB8028_0002g04090</name>
</gene>
<name>A0A2S7Y1P3_BEABA</name>